<organism evidence="2 3">
    <name type="scientific">Steinernema glaseri</name>
    <dbReference type="NCBI Taxonomy" id="37863"/>
    <lineage>
        <taxon>Eukaryota</taxon>
        <taxon>Metazoa</taxon>
        <taxon>Ecdysozoa</taxon>
        <taxon>Nematoda</taxon>
        <taxon>Chromadorea</taxon>
        <taxon>Rhabditida</taxon>
        <taxon>Tylenchina</taxon>
        <taxon>Panagrolaimomorpha</taxon>
        <taxon>Strongyloidoidea</taxon>
        <taxon>Steinernematidae</taxon>
        <taxon>Steinernema</taxon>
    </lineage>
</organism>
<reference evidence="3" key="1">
    <citation type="submission" date="2016-11" db="UniProtKB">
        <authorList>
            <consortium name="WormBaseParasite"/>
        </authorList>
    </citation>
    <scope>IDENTIFICATION</scope>
</reference>
<evidence type="ECO:0000313" key="2">
    <source>
        <dbReference type="Proteomes" id="UP000095287"/>
    </source>
</evidence>
<dbReference type="WBParaSite" id="L893_g5194.t1">
    <property type="protein sequence ID" value="L893_g5194.t1"/>
    <property type="gene ID" value="L893_g5194"/>
</dbReference>
<dbReference type="AlphaFoldDB" id="A0A1I8AFV6"/>
<proteinExistence type="predicted"/>
<evidence type="ECO:0000256" key="1">
    <source>
        <dbReference type="SAM" id="Phobius"/>
    </source>
</evidence>
<keyword evidence="1" id="KW-0812">Transmembrane</keyword>
<keyword evidence="1" id="KW-1133">Transmembrane helix</keyword>
<evidence type="ECO:0000313" key="3">
    <source>
        <dbReference type="WBParaSite" id="L893_g5194.t1"/>
    </source>
</evidence>
<accession>A0A1I8AFV6</accession>
<protein>
    <submittedName>
        <fullName evidence="3">ABC transporter permease</fullName>
    </submittedName>
</protein>
<name>A0A1I8AFV6_9BILA</name>
<dbReference type="Proteomes" id="UP000095287">
    <property type="component" value="Unplaced"/>
</dbReference>
<keyword evidence="1" id="KW-0472">Membrane</keyword>
<sequence>MAVSKLRTFRKHYLYKLSEPKYVILMGASIVVPLAALDLAMIFAYTYSYDFSIQAGSDVYDVRALYVEDL</sequence>
<feature type="transmembrane region" description="Helical" evidence="1">
    <location>
        <begin position="21"/>
        <end position="47"/>
    </location>
</feature>
<keyword evidence="2" id="KW-1185">Reference proteome</keyword>